<feature type="compositionally biased region" description="Low complexity" evidence="1">
    <location>
        <begin position="8"/>
        <end position="23"/>
    </location>
</feature>
<dbReference type="STRING" id="93625.A0A409XRT7"/>
<dbReference type="Pfam" id="PF13391">
    <property type="entry name" value="HNH_2"/>
    <property type="match status" value="1"/>
</dbReference>
<dbReference type="InParanoid" id="A0A409XRT7"/>
<reference evidence="3 4" key="1">
    <citation type="journal article" date="2018" name="Evol. Lett.">
        <title>Horizontal gene cluster transfer increased hallucinogenic mushroom diversity.</title>
        <authorList>
            <person name="Reynolds H.T."/>
            <person name="Vijayakumar V."/>
            <person name="Gluck-Thaler E."/>
            <person name="Korotkin H.B."/>
            <person name="Matheny P.B."/>
            <person name="Slot J.C."/>
        </authorList>
    </citation>
    <scope>NUCLEOTIDE SEQUENCE [LARGE SCALE GENOMIC DNA]</scope>
    <source>
        <strain evidence="3 4">2631</strain>
    </source>
</reference>
<dbReference type="Proteomes" id="UP000283269">
    <property type="component" value="Unassembled WGS sequence"/>
</dbReference>
<evidence type="ECO:0000313" key="4">
    <source>
        <dbReference type="Proteomes" id="UP000283269"/>
    </source>
</evidence>
<dbReference type="AlphaFoldDB" id="A0A409XRT7"/>
<evidence type="ECO:0000313" key="3">
    <source>
        <dbReference type="EMBL" id="PPQ93427.1"/>
    </source>
</evidence>
<name>A0A409XRT7_PSICY</name>
<proteinExistence type="predicted"/>
<evidence type="ECO:0000259" key="2">
    <source>
        <dbReference type="Pfam" id="PF13391"/>
    </source>
</evidence>
<keyword evidence="4" id="KW-1185">Reference proteome</keyword>
<feature type="region of interest" description="Disordered" evidence="1">
    <location>
        <begin position="1"/>
        <end position="23"/>
    </location>
</feature>
<dbReference type="InterPro" id="IPR003615">
    <property type="entry name" value="HNH_nuc"/>
</dbReference>
<protein>
    <recommendedName>
        <fullName evidence="2">HNH nuclease domain-containing protein</fullName>
    </recommendedName>
</protein>
<accession>A0A409XRT7</accession>
<dbReference type="OrthoDB" id="3163863at2759"/>
<feature type="domain" description="HNH nuclease" evidence="2">
    <location>
        <begin position="194"/>
        <end position="309"/>
    </location>
</feature>
<comment type="caution">
    <text evidence="3">The sequence shown here is derived from an EMBL/GenBank/DDBJ whole genome shotgun (WGS) entry which is preliminary data.</text>
</comment>
<gene>
    <name evidence="3" type="ORF">CVT25_004499</name>
</gene>
<sequence>MSNNRSDSLQSNASTLSTLTSCSSESSVQLYEEKLKPSIDAVKLEESDAPLQELADKAETIIKEKFASHPSSIYKYKKDSKEISVGLDKVMLAMLACADEGGGESGKRYVACAILACSKEKDEIEALQALGTTWLTHFLFIFKTTRGHGNQPNETPSDITTLTIDKTTTHLRKGVGNRAKSFRNDVLLRDGYTCVLTGFEDRSHPQPSDDTPSVQLNGAHILRRSICQFDHSKSVSHPTIRIKVFVGQTLFINYMQCKSAVTTFDILVNFIRIPVKKLEELHERIDDADNGITLERNTQHAFDNFHWCLKQTETEHVYDLKVFNARAILKKPENNHITFRDRSNDFPSSSTRKMNHSIDLPNPLYIHIHATIAEVMNMSGAGKFFDELLYVYKDNEGNVPPVRCWPELEDVMEKQLLKESVTKLFELIYSSLPRNDRLHLT</sequence>
<dbReference type="PROSITE" id="PS51257">
    <property type="entry name" value="PROKAR_LIPOPROTEIN"/>
    <property type="match status" value="1"/>
</dbReference>
<evidence type="ECO:0000256" key="1">
    <source>
        <dbReference type="SAM" id="MobiDB-lite"/>
    </source>
</evidence>
<organism evidence="3 4">
    <name type="scientific">Psilocybe cyanescens</name>
    <dbReference type="NCBI Taxonomy" id="93625"/>
    <lineage>
        <taxon>Eukaryota</taxon>
        <taxon>Fungi</taxon>
        <taxon>Dikarya</taxon>
        <taxon>Basidiomycota</taxon>
        <taxon>Agaricomycotina</taxon>
        <taxon>Agaricomycetes</taxon>
        <taxon>Agaricomycetidae</taxon>
        <taxon>Agaricales</taxon>
        <taxon>Agaricineae</taxon>
        <taxon>Strophariaceae</taxon>
        <taxon>Psilocybe</taxon>
    </lineage>
</organism>
<dbReference type="EMBL" id="NHYD01000753">
    <property type="protein sequence ID" value="PPQ93427.1"/>
    <property type="molecule type" value="Genomic_DNA"/>
</dbReference>